<dbReference type="CDD" id="cd03255">
    <property type="entry name" value="ABC_MJ0796_LolCDE_FtsE"/>
    <property type="match status" value="1"/>
</dbReference>
<dbReference type="GO" id="GO:0005524">
    <property type="term" value="F:ATP binding"/>
    <property type="evidence" value="ECO:0007669"/>
    <property type="project" value="UniProtKB-KW"/>
</dbReference>
<keyword evidence="9" id="KW-1278">Translocase</keyword>
<dbReference type="STRING" id="55209.HA50_29630"/>
<keyword evidence="17" id="KW-1185">Reference proteome</keyword>
<organism evidence="16 17">
    <name type="scientific">Pantoea cypripedii</name>
    <name type="common">Pectobacterium cypripedii</name>
    <name type="synonym">Erwinia cypripedii</name>
    <dbReference type="NCBI Taxonomy" id="55209"/>
    <lineage>
        <taxon>Bacteria</taxon>
        <taxon>Pseudomonadati</taxon>
        <taxon>Pseudomonadota</taxon>
        <taxon>Gammaproteobacteria</taxon>
        <taxon>Enterobacterales</taxon>
        <taxon>Erwiniaceae</taxon>
        <taxon>Pantoea</taxon>
    </lineage>
</organism>
<feature type="transmembrane region" description="Helical" evidence="14">
    <location>
        <begin position="610"/>
        <end position="628"/>
    </location>
</feature>
<keyword evidence="4" id="KW-1003">Cell membrane</keyword>
<feature type="domain" description="ABC transporter" evidence="15">
    <location>
        <begin position="4"/>
        <end position="242"/>
    </location>
</feature>
<dbReference type="InterPro" id="IPR003593">
    <property type="entry name" value="AAA+_ATPase"/>
</dbReference>
<dbReference type="Pfam" id="PF00005">
    <property type="entry name" value="ABC_tran"/>
    <property type="match status" value="1"/>
</dbReference>
<dbReference type="InterPro" id="IPR027417">
    <property type="entry name" value="P-loop_NTPase"/>
</dbReference>
<evidence type="ECO:0000256" key="14">
    <source>
        <dbReference type="SAM" id="Phobius"/>
    </source>
</evidence>
<keyword evidence="3" id="KW-0813">Transport</keyword>
<dbReference type="RefSeq" id="WP_084881061.1">
    <property type="nucleotide sequence ID" value="NZ_JAGGMY010000004.1"/>
</dbReference>
<dbReference type="InterPro" id="IPR003439">
    <property type="entry name" value="ABC_transporter-like_ATP-bd"/>
</dbReference>
<gene>
    <name evidence="16" type="ORF">HA50_29630</name>
</gene>
<dbReference type="Proteomes" id="UP000193749">
    <property type="component" value="Unassembled WGS sequence"/>
</dbReference>
<dbReference type="InterPro" id="IPR003838">
    <property type="entry name" value="ABC3_permease_C"/>
</dbReference>
<evidence type="ECO:0000259" key="15">
    <source>
        <dbReference type="PROSITE" id="PS50893"/>
    </source>
</evidence>
<dbReference type="SMART" id="SM00382">
    <property type="entry name" value="AAA"/>
    <property type="match status" value="1"/>
</dbReference>
<evidence type="ECO:0000256" key="4">
    <source>
        <dbReference type="ARBA" id="ARBA00022475"/>
    </source>
</evidence>
<evidence type="ECO:0000256" key="5">
    <source>
        <dbReference type="ARBA" id="ARBA00022519"/>
    </source>
</evidence>
<evidence type="ECO:0000256" key="7">
    <source>
        <dbReference type="ARBA" id="ARBA00022741"/>
    </source>
</evidence>
<dbReference type="InterPro" id="IPR017871">
    <property type="entry name" value="ABC_transporter-like_CS"/>
</dbReference>
<name>A0A1X1EGL1_PANCY</name>
<evidence type="ECO:0000256" key="1">
    <source>
        <dbReference type="ARBA" id="ARBA00004429"/>
    </source>
</evidence>
<evidence type="ECO:0000256" key="13">
    <source>
        <dbReference type="ARBA" id="ARBA00041199"/>
    </source>
</evidence>
<evidence type="ECO:0000313" key="17">
    <source>
        <dbReference type="Proteomes" id="UP000193749"/>
    </source>
</evidence>
<proteinExistence type="inferred from homology"/>
<dbReference type="GO" id="GO:0005886">
    <property type="term" value="C:plasma membrane"/>
    <property type="evidence" value="ECO:0007669"/>
    <property type="project" value="UniProtKB-SubCell"/>
</dbReference>
<dbReference type="Pfam" id="PF02687">
    <property type="entry name" value="FtsX"/>
    <property type="match status" value="1"/>
</dbReference>
<keyword evidence="5" id="KW-0997">Cell inner membrane</keyword>
<feature type="transmembrane region" description="Helical" evidence="14">
    <location>
        <begin position="273"/>
        <end position="292"/>
    </location>
</feature>
<evidence type="ECO:0000256" key="9">
    <source>
        <dbReference type="ARBA" id="ARBA00022967"/>
    </source>
</evidence>
<keyword evidence="11 14" id="KW-0472">Membrane</keyword>
<dbReference type="FunFam" id="3.40.50.300:FF:000032">
    <property type="entry name" value="Export ABC transporter ATP-binding protein"/>
    <property type="match status" value="1"/>
</dbReference>
<evidence type="ECO:0000256" key="2">
    <source>
        <dbReference type="ARBA" id="ARBA00006526"/>
    </source>
</evidence>
<keyword evidence="6 14" id="KW-0812">Transmembrane</keyword>
<sequence length="645" mass="69040">MNIIELKNITRTYAFGSQSLNVLKDINLSIAEGEMVAIIGPSGSGKSTLLNILGCLDAADSGEYHLSGQNIASLSADALAKVRREHIGFIFQRYHLMPDLNALSNVEIPAIYANVAGNSRRAHAAQLLEHLGLHGRAHHKPGELSGGQQQRVSIARALINGAEIILADEPTGALDSHSGEEVLRILSDLNRDGHTVIIVTHDMNVAQHADRIIEIQDGSIVADSGRATETVGSRYQPTAAKSQSKWRGIGDRLRESLRMALHAMNAHRLRTSLTMTGIIFGIAAVVTVVALGQGARQSTLESIQGLGTNVVTIYAGGDFVEDESQPTKTLVMSDVQAIARQQFVAAVSPEMMSTQPIRYLSNASKTTVYGVGKDYFAIQGIKLIEGGNFSDELHATQEIIIDENTRNKLFGDQPGNAPGKMIILGSVPVRVVGVAKLNDGSNPNRLNVWLPWSTMMYRINGQTSLTSFSIKLKDDIASGPAVAALSEILTDRHRGKDFLVFNRDKYRQAIENAAATLTLLILMVAAIALTIGSIGVMNIMLVSVTERTHEIGVRMAVGARRSDIMQQFMIEAVLVCLVGGVLGVGLSLAIGPLVSLLAGGLLTAIYSWESAAAAFICSTVIGMIFGYLPARKAARMDPVAALASE</sequence>
<comment type="similarity">
    <text evidence="12">Belongs to the ABC transporter superfamily. Macrolide exporter (TC 3.A.1.122) family.</text>
</comment>
<dbReference type="PROSITE" id="PS00211">
    <property type="entry name" value="ABC_TRANSPORTER_1"/>
    <property type="match status" value="1"/>
</dbReference>
<evidence type="ECO:0000256" key="12">
    <source>
        <dbReference type="ARBA" id="ARBA00038388"/>
    </source>
</evidence>
<dbReference type="AlphaFoldDB" id="A0A1X1EGL1"/>
<evidence type="ECO:0000256" key="8">
    <source>
        <dbReference type="ARBA" id="ARBA00022840"/>
    </source>
</evidence>
<feature type="transmembrane region" description="Helical" evidence="14">
    <location>
        <begin position="568"/>
        <end position="590"/>
    </location>
</feature>
<evidence type="ECO:0000256" key="10">
    <source>
        <dbReference type="ARBA" id="ARBA00022989"/>
    </source>
</evidence>
<evidence type="ECO:0000256" key="6">
    <source>
        <dbReference type="ARBA" id="ARBA00022692"/>
    </source>
</evidence>
<dbReference type="InterPro" id="IPR050250">
    <property type="entry name" value="Macrolide_Exporter_MacB"/>
</dbReference>
<keyword evidence="8 16" id="KW-0067">ATP-binding</keyword>
<dbReference type="EMBL" id="MLJI01000003">
    <property type="protein sequence ID" value="ORM88097.1"/>
    <property type="molecule type" value="Genomic_DNA"/>
</dbReference>
<evidence type="ECO:0000256" key="3">
    <source>
        <dbReference type="ARBA" id="ARBA00022448"/>
    </source>
</evidence>
<dbReference type="PANTHER" id="PTHR30572">
    <property type="entry name" value="MEMBRANE COMPONENT OF TRANSPORTER-RELATED"/>
    <property type="match status" value="1"/>
</dbReference>
<comment type="subcellular location">
    <subcellularLocation>
        <location evidence="1">Cell inner membrane</location>
        <topology evidence="1">Multi-pass membrane protein</topology>
    </subcellularLocation>
</comment>
<dbReference type="GO" id="GO:0016887">
    <property type="term" value="F:ATP hydrolysis activity"/>
    <property type="evidence" value="ECO:0007669"/>
    <property type="project" value="InterPro"/>
</dbReference>
<comment type="caution">
    <text evidence="16">The sequence shown here is derived from an EMBL/GenBank/DDBJ whole genome shotgun (WGS) entry which is preliminary data.</text>
</comment>
<dbReference type="SUPFAM" id="SSF52540">
    <property type="entry name" value="P-loop containing nucleoside triphosphate hydrolases"/>
    <property type="match status" value="1"/>
</dbReference>
<protein>
    <recommendedName>
        <fullName evidence="13">Pyoverdine export ATP-binding/permease protein PvdT</fullName>
    </recommendedName>
</protein>
<keyword evidence="10 14" id="KW-1133">Transmembrane helix</keyword>
<dbReference type="GO" id="GO:0022857">
    <property type="term" value="F:transmembrane transporter activity"/>
    <property type="evidence" value="ECO:0007669"/>
    <property type="project" value="TreeGrafter"/>
</dbReference>
<dbReference type="GO" id="GO:1902495">
    <property type="term" value="C:transmembrane transporter complex"/>
    <property type="evidence" value="ECO:0007669"/>
    <property type="project" value="UniProtKB-ARBA"/>
</dbReference>
<dbReference type="Pfam" id="PF12704">
    <property type="entry name" value="MacB_PCD"/>
    <property type="match status" value="1"/>
</dbReference>
<reference evidence="16 17" key="1">
    <citation type="journal article" date="2017" name="Antonie Van Leeuwenhoek">
        <title>Phylogenomic resolution of the bacterial genus Pantoea and its relationship with Erwinia and Tatumella.</title>
        <authorList>
            <person name="Palmer M."/>
            <person name="Steenkamp E.T."/>
            <person name="Coetzee M.P."/>
            <person name="Chan W.Y."/>
            <person name="van Zyl E."/>
            <person name="De Maayer P."/>
            <person name="Coutinho T.A."/>
            <person name="Blom J."/>
            <person name="Smits T.H."/>
            <person name="Duffy B."/>
            <person name="Venter S.N."/>
        </authorList>
    </citation>
    <scope>NUCLEOTIDE SEQUENCE [LARGE SCALE GENOMIC DNA]</scope>
    <source>
        <strain evidence="16 17">LMG 2657</strain>
    </source>
</reference>
<dbReference type="PROSITE" id="PS50893">
    <property type="entry name" value="ABC_TRANSPORTER_2"/>
    <property type="match status" value="1"/>
</dbReference>
<dbReference type="InterPro" id="IPR025857">
    <property type="entry name" value="MacB_PCD"/>
</dbReference>
<comment type="similarity">
    <text evidence="2">Belongs to the ABC transporter superfamily. Drug exporter-2 (TC 3.A.1.117) family.</text>
</comment>
<dbReference type="Gene3D" id="3.40.50.300">
    <property type="entry name" value="P-loop containing nucleotide triphosphate hydrolases"/>
    <property type="match status" value="1"/>
</dbReference>
<dbReference type="PANTHER" id="PTHR30572:SF14">
    <property type="entry name" value="MACROLIDE EXPORT ATP-BINDING_PERMEASE PROTEIN MACB"/>
    <property type="match status" value="1"/>
</dbReference>
<evidence type="ECO:0000256" key="11">
    <source>
        <dbReference type="ARBA" id="ARBA00023136"/>
    </source>
</evidence>
<keyword evidence="7" id="KW-0547">Nucleotide-binding</keyword>
<accession>A0A1X1EGL1</accession>
<dbReference type="InterPro" id="IPR017911">
    <property type="entry name" value="MacB-like_ATP-bd"/>
</dbReference>
<dbReference type="OrthoDB" id="9770036at2"/>
<feature type="transmembrane region" description="Helical" evidence="14">
    <location>
        <begin position="517"/>
        <end position="541"/>
    </location>
</feature>
<evidence type="ECO:0000313" key="16">
    <source>
        <dbReference type="EMBL" id="ORM88097.1"/>
    </source>
</evidence>